<organism evidence="1">
    <name type="scientific">Anopheles triannulatus</name>
    <dbReference type="NCBI Taxonomy" id="58253"/>
    <lineage>
        <taxon>Eukaryota</taxon>
        <taxon>Metazoa</taxon>
        <taxon>Ecdysozoa</taxon>
        <taxon>Arthropoda</taxon>
        <taxon>Hexapoda</taxon>
        <taxon>Insecta</taxon>
        <taxon>Pterygota</taxon>
        <taxon>Neoptera</taxon>
        <taxon>Endopterygota</taxon>
        <taxon>Diptera</taxon>
        <taxon>Nematocera</taxon>
        <taxon>Culicoidea</taxon>
        <taxon>Culicidae</taxon>
        <taxon>Anophelinae</taxon>
        <taxon>Anopheles</taxon>
    </lineage>
</organism>
<proteinExistence type="predicted"/>
<name>A0A2M4B367_9DIPT</name>
<dbReference type="EMBL" id="GGFK01014163">
    <property type="protein sequence ID" value="MBW47484.1"/>
    <property type="molecule type" value="Transcribed_RNA"/>
</dbReference>
<sequence>MEQIGVLGKLLTQLVVLLLAVHFLRQLRITLLDDLLQVAPSVLERLHREPGVRVRSYFEALDLTIQGGQRLEVHLSGGQ</sequence>
<dbReference type="AlphaFoldDB" id="A0A2M4B367"/>
<evidence type="ECO:0000313" key="1">
    <source>
        <dbReference type="EMBL" id="MBW47484.1"/>
    </source>
</evidence>
<reference evidence="1" key="1">
    <citation type="submission" date="2018-01" db="EMBL/GenBank/DDBJ databases">
        <title>An insight into the sialome of Amazonian anophelines.</title>
        <authorList>
            <person name="Ribeiro J.M."/>
            <person name="Scarpassa V."/>
            <person name="Calvo E."/>
        </authorList>
    </citation>
    <scope>NUCLEOTIDE SEQUENCE</scope>
    <source>
        <tissue evidence="1">Salivary glands</tissue>
    </source>
</reference>
<accession>A0A2M4B367</accession>
<protein>
    <submittedName>
        <fullName evidence="1">Putative secreted protein</fullName>
    </submittedName>
</protein>